<dbReference type="InterPro" id="IPR050500">
    <property type="entry name" value="Phos_Acetyltrans/Butyryltrans"/>
</dbReference>
<dbReference type="EMBL" id="CP028942">
    <property type="protein sequence ID" value="QKM64354.1"/>
    <property type="molecule type" value="Genomic_DNA"/>
</dbReference>
<dbReference type="Gene3D" id="3.10.129.10">
    <property type="entry name" value="Hotdog Thioesterase"/>
    <property type="match status" value="1"/>
</dbReference>
<dbReference type="GO" id="GO:0016746">
    <property type="term" value="F:acyltransferase activity"/>
    <property type="evidence" value="ECO:0007669"/>
    <property type="project" value="UniProtKB-KW"/>
</dbReference>
<dbReference type="CDD" id="cd03449">
    <property type="entry name" value="R_hydratase"/>
    <property type="match status" value="1"/>
</dbReference>
<dbReference type="AlphaFoldDB" id="A0A6M9PPR6"/>
<keyword evidence="3" id="KW-0012">Acyltransferase</keyword>
<proteinExistence type="predicted"/>
<organism evidence="6 7">
    <name type="scientific">Polynucleobacter tropicus</name>
    <dbReference type="NCBI Taxonomy" id="1743174"/>
    <lineage>
        <taxon>Bacteria</taxon>
        <taxon>Pseudomonadati</taxon>
        <taxon>Pseudomonadota</taxon>
        <taxon>Betaproteobacteria</taxon>
        <taxon>Burkholderiales</taxon>
        <taxon>Burkholderiaceae</taxon>
        <taxon>Polynucleobacter</taxon>
    </lineage>
</organism>
<evidence type="ECO:0000256" key="1">
    <source>
        <dbReference type="ARBA" id="ARBA00022679"/>
    </source>
</evidence>
<gene>
    <name evidence="6" type="ORF">DCO17_03330</name>
</gene>
<keyword evidence="1" id="KW-0808">Transferase</keyword>
<dbReference type="InterPro" id="IPR029069">
    <property type="entry name" value="HotDog_dom_sf"/>
</dbReference>
<protein>
    <submittedName>
        <fullName evidence="6">Enoyl-CoA hydratase</fullName>
    </submittedName>
</protein>
<evidence type="ECO:0000259" key="4">
    <source>
        <dbReference type="Pfam" id="PF01515"/>
    </source>
</evidence>
<reference evidence="6 7" key="1">
    <citation type="submission" date="2018-04" db="EMBL/GenBank/DDBJ databases">
        <title>Polynucleobacter sp. UH21B genome.</title>
        <authorList>
            <person name="Hahn M.W."/>
        </authorList>
    </citation>
    <scope>NUCLEOTIDE SEQUENCE [LARGE SCALE GENOMIC DNA]</scope>
    <source>
        <strain evidence="6 7">MWH-UH21B</strain>
    </source>
</reference>
<evidence type="ECO:0000313" key="6">
    <source>
        <dbReference type="EMBL" id="QKM64354.1"/>
    </source>
</evidence>
<evidence type="ECO:0000256" key="2">
    <source>
        <dbReference type="ARBA" id="ARBA00023239"/>
    </source>
</evidence>
<dbReference type="NCBIfam" id="NF006045">
    <property type="entry name" value="PRK08190.1"/>
    <property type="match status" value="1"/>
</dbReference>
<dbReference type="Proteomes" id="UP000503312">
    <property type="component" value="Chromosome"/>
</dbReference>
<dbReference type="PANTHER" id="PTHR43356:SF2">
    <property type="entry name" value="PHOSPHATE ACETYLTRANSFERASE"/>
    <property type="match status" value="1"/>
</dbReference>
<sequence length="469" mass="50345">MNTQLDDKDLIENITYDELSIGQSARLLRTLTLEDIQAFAAVSGDTNPAHLDPEYANDTMFHGVIAHGMWGGALISALLGTKFPGPGTIYLQQDLHFSRPVRIGDTLAVVATVQSKDDEKKRVELDCVVQNQNGEKVLHGTARIIAPTQKISRPRLSSPHIQIFDPEARFHTLLEKTKNLEPVFCAVVHPCDKESLVGAVDSAIAGLIKPILIGPEKKILSIASAAAIDISSYELIDVPHSHAAADKAADLAVERKVEMMMKGSLHTDELLHAILARPQLRTGRRMSHVFRFDIPMYSKPLLVTDAALNIRPTLMEKVDIIQNAIDFSVIMGVANPKVAILSAVETVNPDIPSTIEAAALCKMAQRGQIKGGTLDGPLAFDNAISIHAAQIKGIDSPVAGDADILNVPDLESGNMLAKQLEYFAGASGAGLVLGSKIPVALTSRADSARTRVASAILGLLVAHAHRQNS</sequence>
<evidence type="ECO:0000259" key="5">
    <source>
        <dbReference type="Pfam" id="PF01575"/>
    </source>
</evidence>
<evidence type="ECO:0000313" key="7">
    <source>
        <dbReference type="Proteomes" id="UP000503312"/>
    </source>
</evidence>
<evidence type="ECO:0000256" key="3">
    <source>
        <dbReference type="ARBA" id="ARBA00023315"/>
    </source>
</evidence>
<dbReference type="SUPFAM" id="SSF53659">
    <property type="entry name" value="Isocitrate/Isopropylmalate dehydrogenase-like"/>
    <property type="match status" value="1"/>
</dbReference>
<keyword evidence="7" id="KW-1185">Reference proteome</keyword>
<dbReference type="PANTHER" id="PTHR43356">
    <property type="entry name" value="PHOSPHATE ACETYLTRANSFERASE"/>
    <property type="match status" value="1"/>
</dbReference>
<dbReference type="SUPFAM" id="SSF54637">
    <property type="entry name" value="Thioesterase/thiol ester dehydrase-isomerase"/>
    <property type="match status" value="1"/>
</dbReference>
<dbReference type="FunFam" id="3.10.129.10:FF:000042">
    <property type="entry name" value="MaoC domain protein dehydratase"/>
    <property type="match status" value="1"/>
</dbReference>
<keyword evidence="2" id="KW-0456">Lyase</keyword>
<dbReference type="InterPro" id="IPR002505">
    <property type="entry name" value="PTA_PTB"/>
</dbReference>
<dbReference type="NCBIfam" id="NF008852">
    <property type="entry name" value="PRK11890.1"/>
    <property type="match status" value="1"/>
</dbReference>
<dbReference type="RefSeq" id="WP_173955398.1">
    <property type="nucleotide sequence ID" value="NZ_CP028942.1"/>
</dbReference>
<dbReference type="Gene3D" id="3.40.718.10">
    <property type="entry name" value="Isopropylmalate Dehydrogenase"/>
    <property type="match status" value="1"/>
</dbReference>
<name>A0A6M9PPR6_9BURK</name>
<dbReference type="Pfam" id="PF01575">
    <property type="entry name" value="MaoC_dehydratas"/>
    <property type="match status" value="1"/>
</dbReference>
<feature type="domain" description="MaoC-like" evidence="5">
    <location>
        <begin position="27"/>
        <end position="123"/>
    </location>
</feature>
<dbReference type="Pfam" id="PF01515">
    <property type="entry name" value="PTA_PTB"/>
    <property type="match status" value="1"/>
</dbReference>
<feature type="domain" description="Phosphate acetyl/butaryl transferase" evidence="4">
    <location>
        <begin position="247"/>
        <end position="457"/>
    </location>
</feature>
<dbReference type="KEGG" id="ptrp:DCO17_03330"/>
<accession>A0A6M9PPR6</accession>
<dbReference type="InterPro" id="IPR002539">
    <property type="entry name" value="MaoC-like_dom"/>
</dbReference>
<dbReference type="GO" id="GO:0016836">
    <property type="term" value="F:hydro-lyase activity"/>
    <property type="evidence" value="ECO:0007669"/>
    <property type="project" value="UniProtKB-ARBA"/>
</dbReference>